<gene>
    <name evidence="7" type="ORF">SVA_1771</name>
</gene>
<evidence type="ECO:0000256" key="5">
    <source>
        <dbReference type="SAM" id="Phobius"/>
    </source>
</evidence>
<feature type="transmembrane region" description="Helical" evidence="5">
    <location>
        <begin position="309"/>
        <end position="327"/>
    </location>
</feature>
<comment type="similarity">
    <text evidence="1 3">Belongs to the short-chain dehydrogenases/reductases (SDR) family.</text>
</comment>
<keyword evidence="2" id="KW-0560">Oxidoreductase</keyword>
<evidence type="ECO:0000256" key="2">
    <source>
        <dbReference type="ARBA" id="ARBA00023002"/>
    </source>
</evidence>
<feature type="region of interest" description="Disordered" evidence="4">
    <location>
        <begin position="265"/>
        <end position="291"/>
    </location>
</feature>
<dbReference type="Gene3D" id="3.40.50.720">
    <property type="entry name" value="NAD(P)-binding Rossmann-like Domain"/>
    <property type="match status" value="1"/>
</dbReference>
<evidence type="ECO:0000256" key="3">
    <source>
        <dbReference type="RuleBase" id="RU000363"/>
    </source>
</evidence>
<dbReference type="AlphaFoldDB" id="A0A1B4V4K3"/>
<dbReference type="PANTHER" id="PTHR44196">
    <property type="entry name" value="DEHYDROGENASE/REDUCTASE SDR FAMILY MEMBER 7B"/>
    <property type="match status" value="1"/>
</dbReference>
<dbReference type="SUPFAM" id="SSF51735">
    <property type="entry name" value="NAD(P)-binding Rossmann-fold domains"/>
    <property type="match status" value="1"/>
</dbReference>
<accession>A0A1B4V4K3</accession>
<dbReference type="InterPro" id="IPR020904">
    <property type="entry name" value="Sc_DH/Rdtase_CS"/>
</dbReference>
<keyword evidence="5" id="KW-0472">Membrane</keyword>
<keyword evidence="5" id="KW-0812">Transmembrane</keyword>
<dbReference type="InterPro" id="IPR036291">
    <property type="entry name" value="NAD(P)-bd_dom_sf"/>
</dbReference>
<dbReference type="NCBIfam" id="NF005495">
    <property type="entry name" value="PRK07109.1"/>
    <property type="match status" value="1"/>
</dbReference>
<dbReference type="PROSITE" id="PS00061">
    <property type="entry name" value="ADH_SHORT"/>
    <property type="match status" value="1"/>
</dbReference>
<keyword evidence="8" id="KW-1185">Reference proteome</keyword>
<dbReference type="Pfam" id="PF00106">
    <property type="entry name" value="adh_short"/>
    <property type="match status" value="1"/>
</dbReference>
<dbReference type="KEGG" id="sva:SVA_1771"/>
<dbReference type="EMBL" id="AP014936">
    <property type="protein sequence ID" value="BAU48325.1"/>
    <property type="molecule type" value="Genomic_DNA"/>
</dbReference>
<evidence type="ECO:0000256" key="4">
    <source>
        <dbReference type="SAM" id="MobiDB-lite"/>
    </source>
</evidence>
<feature type="compositionally biased region" description="Basic and acidic residues" evidence="4">
    <location>
        <begin position="267"/>
        <end position="276"/>
    </location>
</feature>
<protein>
    <submittedName>
        <fullName evidence="7">Short-chain dehydrogenase</fullName>
    </submittedName>
</protein>
<dbReference type="PRINTS" id="PR00080">
    <property type="entry name" value="SDRFAMILY"/>
</dbReference>
<dbReference type="Proteomes" id="UP000218899">
    <property type="component" value="Chromosome"/>
</dbReference>
<proteinExistence type="inferred from homology"/>
<evidence type="ECO:0000256" key="1">
    <source>
        <dbReference type="ARBA" id="ARBA00006484"/>
    </source>
</evidence>
<sequence>MLRDRVVLVTGASAGIGRATARAFGRAGARVGLLARGRDGLEAAKREIEADGGRALVVPADVADFGQVEAAAETVERELGPIDVWVNNAMATIFSPFVDIAPEEYRRATEVTYLGTVHGTLAALKRMRGRNRGTIVQVGSALAYRAIPLQSAYCGAKFAVRGFTDSLRSELLHDRSRVRLTMVQLSAFNTPQFDWARTHMPRRAQPVPPIFQPEVAAEAIVRAAMHPRREVWVGFPAVKTILAQKIAPGLLDRLLARMGYEGQITDEPERTGRPDNLDAPVPGDHGAHGRFDTRARDRSWQVLASRNRTALGMGALALLAAALGFAGRNSTGRKRHRAEQRQLRLPRVQPRVLHHDRHV</sequence>
<dbReference type="RefSeq" id="WP_096460851.1">
    <property type="nucleotide sequence ID" value="NZ_AP014936.1"/>
</dbReference>
<dbReference type="PANTHER" id="PTHR44196:SF1">
    <property type="entry name" value="DEHYDROGENASE_REDUCTASE SDR FAMILY MEMBER 7B"/>
    <property type="match status" value="1"/>
</dbReference>
<evidence type="ECO:0000313" key="7">
    <source>
        <dbReference type="EMBL" id="BAU48325.1"/>
    </source>
</evidence>
<dbReference type="InterPro" id="IPR057326">
    <property type="entry name" value="KR_dom"/>
</dbReference>
<dbReference type="GO" id="GO:0016491">
    <property type="term" value="F:oxidoreductase activity"/>
    <property type="evidence" value="ECO:0007669"/>
    <property type="project" value="UniProtKB-KW"/>
</dbReference>
<organism evidence="7 8">
    <name type="scientific">Sulfurifustis variabilis</name>
    <dbReference type="NCBI Taxonomy" id="1675686"/>
    <lineage>
        <taxon>Bacteria</taxon>
        <taxon>Pseudomonadati</taxon>
        <taxon>Pseudomonadota</taxon>
        <taxon>Gammaproteobacteria</taxon>
        <taxon>Acidiferrobacterales</taxon>
        <taxon>Acidiferrobacteraceae</taxon>
        <taxon>Sulfurifustis</taxon>
    </lineage>
</organism>
<dbReference type="PRINTS" id="PR00081">
    <property type="entry name" value="GDHRDH"/>
</dbReference>
<dbReference type="InterPro" id="IPR002347">
    <property type="entry name" value="SDR_fam"/>
</dbReference>
<feature type="domain" description="Ketoreductase" evidence="6">
    <location>
        <begin position="5"/>
        <end position="188"/>
    </location>
</feature>
<evidence type="ECO:0000313" key="8">
    <source>
        <dbReference type="Proteomes" id="UP000218899"/>
    </source>
</evidence>
<reference evidence="7 8" key="1">
    <citation type="submission" date="2015-08" db="EMBL/GenBank/DDBJ databases">
        <title>Complete genome sequence of Sulfurifustis variabilis.</title>
        <authorList>
            <person name="Miura A."/>
            <person name="Kojima H."/>
            <person name="Fukui M."/>
        </authorList>
    </citation>
    <scope>NUCLEOTIDE SEQUENCE [LARGE SCALE GENOMIC DNA]</scope>
    <source>
        <strain evidence="8">skN76</strain>
    </source>
</reference>
<dbReference type="OrthoDB" id="9810734at2"/>
<evidence type="ECO:0000259" key="6">
    <source>
        <dbReference type="SMART" id="SM00822"/>
    </source>
</evidence>
<keyword evidence="5" id="KW-1133">Transmembrane helix</keyword>
<dbReference type="GO" id="GO:0016020">
    <property type="term" value="C:membrane"/>
    <property type="evidence" value="ECO:0007669"/>
    <property type="project" value="TreeGrafter"/>
</dbReference>
<name>A0A1B4V4K3_9GAMM</name>
<dbReference type="CDD" id="cd05360">
    <property type="entry name" value="SDR_c3"/>
    <property type="match status" value="1"/>
</dbReference>
<dbReference type="SMART" id="SM00822">
    <property type="entry name" value="PKS_KR"/>
    <property type="match status" value="1"/>
</dbReference>